<accession>D3Q375</accession>
<dbReference type="InterPro" id="IPR011009">
    <property type="entry name" value="Kinase-like_dom_sf"/>
</dbReference>
<dbReference type="HOGENOM" id="CLU_1029116_0_0_11"/>
<proteinExistence type="predicted"/>
<dbReference type="eggNOG" id="COG0510">
    <property type="taxonomic scope" value="Bacteria"/>
</dbReference>
<keyword evidence="3" id="KW-1185">Reference proteome</keyword>
<dbReference type="Gene3D" id="1.10.510.10">
    <property type="entry name" value="Transferase(Phosphotransferase) domain 1"/>
    <property type="match status" value="1"/>
</dbReference>
<dbReference type="Pfam" id="PF01636">
    <property type="entry name" value="APH"/>
    <property type="match status" value="1"/>
</dbReference>
<sequence>MTASVEVPQYVAEETTARWPNVGPQWVSEAPGELRQLCEQYGAIPETVLPARYGLVVAVQAKDRELIMKGSPDPDGPNQVKVMSALADLQVGPTILESFSTDTGFWTIMTRIKPGEPLRNLGASLAPPDKLATILRPLVNQPSPSSTLPYIGDWLRDRLEDDALSDLAPGRTVASETERSEALSVLSELTDAGAQGLCHGDTSPGNILTGENGKLYLIDPRGMRGEAAYDVAVLGLKSAMTVSPETRVSDLAKAVGVDVGRAERWAAIALAARV</sequence>
<dbReference type="InterPro" id="IPR002575">
    <property type="entry name" value="Aminoglycoside_PTrfase"/>
</dbReference>
<dbReference type="RefSeq" id="WP_013015616.1">
    <property type="nucleotide sequence ID" value="NC_013947.1"/>
</dbReference>
<evidence type="ECO:0000259" key="1">
    <source>
        <dbReference type="Pfam" id="PF01636"/>
    </source>
</evidence>
<gene>
    <name evidence="2" type="ordered locus">Snas_0327</name>
</gene>
<feature type="domain" description="Aminoglycoside phosphotransferase" evidence="1">
    <location>
        <begin position="56"/>
        <end position="237"/>
    </location>
</feature>
<reference evidence="2 3" key="1">
    <citation type="journal article" date="2009" name="Stand. Genomic Sci.">
        <title>Complete genome sequence of Stackebrandtia nassauensis type strain (LLR-40K-21).</title>
        <authorList>
            <person name="Munk C."/>
            <person name="Lapidus A."/>
            <person name="Copeland A."/>
            <person name="Jando M."/>
            <person name="Mayilraj S."/>
            <person name="Glavina Del Rio T."/>
            <person name="Nolan M."/>
            <person name="Chen F."/>
            <person name="Lucas S."/>
            <person name="Tice H."/>
            <person name="Cheng J.F."/>
            <person name="Han C."/>
            <person name="Detter J.C."/>
            <person name="Bruce D."/>
            <person name="Goodwin L."/>
            <person name="Chain P."/>
            <person name="Pitluck S."/>
            <person name="Goker M."/>
            <person name="Ovchinikova G."/>
            <person name="Pati A."/>
            <person name="Ivanova N."/>
            <person name="Mavromatis K."/>
            <person name="Chen A."/>
            <person name="Palaniappan K."/>
            <person name="Land M."/>
            <person name="Hauser L."/>
            <person name="Chang Y.J."/>
            <person name="Jeffries C.D."/>
            <person name="Bristow J."/>
            <person name="Eisen J.A."/>
            <person name="Markowitz V."/>
            <person name="Hugenholtz P."/>
            <person name="Kyrpides N.C."/>
            <person name="Klenk H.P."/>
        </authorList>
    </citation>
    <scope>NUCLEOTIDE SEQUENCE [LARGE SCALE GENOMIC DNA]</scope>
    <source>
        <strain evidence="3">DSM 44728 / CIP 108903 / NRRL B-16338 / NBRC 102104 / LLR-40K-21</strain>
    </source>
</reference>
<dbReference type="OrthoDB" id="3287855at2"/>
<dbReference type="AlphaFoldDB" id="D3Q375"/>
<dbReference type="KEGG" id="sna:Snas_0327"/>
<evidence type="ECO:0000313" key="2">
    <source>
        <dbReference type="EMBL" id="ADD40045.1"/>
    </source>
</evidence>
<dbReference type="Proteomes" id="UP000000844">
    <property type="component" value="Chromosome"/>
</dbReference>
<organism evidence="2 3">
    <name type="scientific">Stackebrandtia nassauensis (strain DSM 44728 / CIP 108903 / NRRL B-16338 / NBRC 102104 / LLR-40K-21)</name>
    <dbReference type="NCBI Taxonomy" id="446470"/>
    <lineage>
        <taxon>Bacteria</taxon>
        <taxon>Bacillati</taxon>
        <taxon>Actinomycetota</taxon>
        <taxon>Actinomycetes</taxon>
        <taxon>Glycomycetales</taxon>
        <taxon>Glycomycetaceae</taxon>
        <taxon>Stackebrandtia</taxon>
    </lineage>
</organism>
<name>D3Q375_STANL</name>
<keyword evidence="2" id="KW-0808">Transferase</keyword>
<dbReference type="EMBL" id="CP001778">
    <property type="protein sequence ID" value="ADD40045.1"/>
    <property type="molecule type" value="Genomic_DNA"/>
</dbReference>
<protein>
    <submittedName>
        <fullName evidence="2">Aminoglycoside phosphotransferase</fullName>
    </submittedName>
</protein>
<dbReference type="GO" id="GO:0016740">
    <property type="term" value="F:transferase activity"/>
    <property type="evidence" value="ECO:0007669"/>
    <property type="project" value="UniProtKB-KW"/>
</dbReference>
<evidence type="ECO:0000313" key="3">
    <source>
        <dbReference type="Proteomes" id="UP000000844"/>
    </source>
</evidence>
<dbReference type="SUPFAM" id="SSF56112">
    <property type="entry name" value="Protein kinase-like (PK-like)"/>
    <property type="match status" value="1"/>
</dbReference>
<dbReference type="STRING" id="446470.Snas_0327"/>